<dbReference type="InterPro" id="IPR013936">
    <property type="entry name" value="CRT-like"/>
</dbReference>
<dbReference type="SUPFAM" id="SSF103481">
    <property type="entry name" value="Multidrug resistance efflux transporter EmrE"/>
    <property type="match status" value="1"/>
</dbReference>
<dbReference type="EMBL" id="CAJNIZ010044804">
    <property type="protein sequence ID" value="CAE7701496.1"/>
    <property type="molecule type" value="Genomic_DNA"/>
</dbReference>
<protein>
    <submittedName>
        <fullName evidence="8">CLT3 protein</fullName>
    </submittedName>
</protein>
<sequence length="743" mass="81221">MRHTYFLALTTTMAQLSIYCLWLWQKVRQGEITKSMWEFVRSHPWLLGAFGLCEGAFFPLVFYSAARLPGSLVQVLNQTLIPFTVLFSFVCLKRRYDSTQMLGVVVVLCGVTLFTSLPQSSGSPSVFLVLCIAAYGLQAAAMVVKETVFLRFSQLSKGQGKSSTRHPFDAALFLTIGTCCRCAVQLLAWPVYLQLVSPALGVRSSATAGIMAMMQSSVLPLTIFYIAANVAISITALLLVQMTSASTVVLANVVALPLSALLFCLPLPSLEREEKMLDNLLTPESGFYAALAPKTNLQLVHFAPPHIIQVLSDCPPIEKIEESDTRHAVALLGRKPRRSHLFQSQLGVEMLSRDLRKQVCRRPLCRGYAELLRETVRGCPEDAGHKGIVARVARAVDTTMASCLEAAPLEKNHVLVSGIDTGSPAEMRAVEAAVGRILANELQLPLFAFEERGQSLADIFDPFLGGPNVFAVTDSHLRAWSSAINQLKASQGISELTAGSFLIQVAAQLTPLSSGEPFDESVGRFDEADQEIPVKQKSFFAEQHNLQMLAIQPQWNEQGVDPARMRIRIIFEDIVSKDDPAAIIRIFPVALRDICMSLKPDDQLQWQFFPADTGLGALEPAGGETEVDPLDGVPVGFVCHTIAAGDDVQVLASGEVLEIEVLQPLLRNTQYVVLLPPRIVKAAMGSTAFPGALWEGWPNEEGQGNKEYTFTTGIPKASFARLSIAVSCSSEEECQRQRGPWEA</sequence>
<dbReference type="PANTHER" id="PTHR31326">
    <property type="entry name" value="PROTEIN CLT2, CHLOROPLASTIC"/>
    <property type="match status" value="1"/>
</dbReference>
<gene>
    <name evidence="8" type="primary">CLT3</name>
    <name evidence="8" type="ORF">SPIL2461_LOCUS19727</name>
</gene>
<feature type="transmembrane region" description="Helical" evidence="7">
    <location>
        <begin position="218"/>
        <end position="240"/>
    </location>
</feature>
<keyword evidence="4 7" id="KW-0812">Transmembrane</keyword>
<evidence type="ECO:0000256" key="6">
    <source>
        <dbReference type="ARBA" id="ARBA00023136"/>
    </source>
</evidence>
<evidence type="ECO:0000256" key="7">
    <source>
        <dbReference type="SAM" id="Phobius"/>
    </source>
</evidence>
<evidence type="ECO:0000256" key="4">
    <source>
        <dbReference type="ARBA" id="ARBA00022692"/>
    </source>
</evidence>
<comment type="similarity">
    <text evidence="2">Belongs to the CRT-like transporter family.</text>
</comment>
<feature type="transmembrane region" description="Helical" evidence="7">
    <location>
        <begin position="171"/>
        <end position="192"/>
    </location>
</feature>
<feature type="transmembrane region" description="Helical" evidence="7">
    <location>
        <begin position="247"/>
        <end position="268"/>
    </location>
</feature>
<dbReference type="Proteomes" id="UP000649617">
    <property type="component" value="Unassembled WGS sequence"/>
</dbReference>
<organism evidence="8 9">
    <name type="scientific">Symbiodinium pilosum</name>
    <name type="common">Dinoflagellate</name>
    <dbReference type="NCBI Taxonomy" id="2952"/>
    <lineage>
        <taxon>Eukaryota</taxon>
        <taxon>Sar</taxon>
        <taxon>Alveolata</taxon>
        <taxon>Dinophyceae</taxon>
        <taxon>Suessiales</taxon>
        <taxon>Symbiodiniaceae</taxon>
        <taxon>Symbiodinium</taxon>
    </lineage>
</organism>
<dbReference type="InterPro" id="IPR037185">
    <property type="entry name" value="EmrE-like"/>
</dbReference>
<comment type="subcellular location">
    <subcellularLocation>
        <location evidence="1">Membrane</location>
        <topology evidence="1">Multi-pass membrane protein</topology>
    </subcellularLocation>
</comment>
<feature type="transmembrane region" description="Helical" evidence="7">
    <location>
        <begin position="6"/>
        <end position="24"/>
    </location>
</feature>
<evidence type="ECO:0000256" key="1">
    <source>
        <dbReference type="ARBA" id="ARBA00004141"/>
    </source>
</evidence>
<keyword evidence="9" id="KW-1185">Reference proteome</keyword>
<keyword evidence="5 7" id="KW-1133">Transmembrane helix</keyword>
<feature type="transmembrane region" description="Helical" evidence="7">
    <location>
        <begin position="126"/>
        <end position="150"/>
    </location>
</feature>
<name>A0A812WSM1_SYMPI</name>
<reference evidence="8" key="1">
    <citation type="submission" date="2021-02" db="EMBL/GenBank/DDBJ databases">
        <authorList>
            <person name="Dougan E. K."/>
            <person name="Rhodes N."/>
            <person name="Thang M."/>
            <person name="Chan C."/>
        </authorList>
    </citation>
    <scope>NUCLEOTIDE SEQUENCE</scope>
</reference>
<evidence type="ECO:0000256" key="5">
    <source>
        <dbReference type="ARBA" id="ARBA00022989"/>
    </source>
</evidence>
<accession>A0A812WSM1</accession>
<dbReference type="PANTHER" id="PTHR31326:SF1">
    <property type="entry name" value="PROTEIN CLT2, CHLOROPLASTIC"/>
    <property type="match status" value="1"/>
</dbReference>
<dbReference type="Pfam" id="PF08627">
    <property type="entry name" value="CRT-like"/>
    <property type="match status" value="1"/>
</dbReference>
<feature type="transmembrane region" description="Helical" evidence="7">
    <location>
        <begin position="45"/>
        <end position="66"/>
    </location>
</feature>
<evidence type="ECO:0000256" key="3">
    <source>
        <dbReference type="ARBA" id="ARBA00022448"/>
    </source>
</evidence>
<feature type="transmembrane region" description="Helical" evidence="7">
    <location>
        <begin position="72"/>
        <end position="92"/>
    </location>
</feature>
<keyword evidence="6 7" id="KW-0472">Membrane</keyword>
<feature type="transmembrane region" description="Helical" evidence="7">
    <location>
        <begin position="101"/>
        <end position="120"/>
    </location>
</feature>
<evidence type="ECO:0000256" key="2">
    <source>
        <dbReference type="ARBA" id="ARBA00006690"/>
    </source>
</evidence>
<evidence type="ECO:0000313" key="8">
    <source>
        <dbReference type="EMBL" id="CAE7701496.1"/>
    </source>
</evidence>
<evidence type="ECO:0000313" key="9">
    <source>
        <dbReference type="Proteomes" id="UP000649617"/>
    </source>
</evidence>
<dbReference type="GO" id="GO:0016020">
    <property type="term" value="C:membrane"/>
    <property type="evidence" value="ECO:0007669"/>
    <property type="project" value="UniProtKB-SubCell"/>
</dbReference>
<dbReference type="OrthoDB" id="428474at2759"/>
<proteinExistence type="inferred from homology"/>
<dbReference type="AlphaFoldDB" id="A0A812WSM1"/>
<keyword evidence="3" id="KW-0813">Transport</keyword>
<comment type="caution">
    <text evidence="8">The sequence shown here is derived from an EMBL/GenBank/DDBJ whole genome shotgun (WGS) entry which is preliminary data.</text>
</comment>